<dbReference type="GO" id="GO:0005886">
    <property type="term" value="C:plasma membrane"/>
    <property type="evidence" value="ECO:0007669"/>
    <property type="project" value="UniProtKB-SubCell"/>
</dbReference>
<keyword evidence="5 7" id="KW-1133">Transmembrane helix</keyword>
<dbReference type="InterPro" id="IPR004869">
    <property type="entry name" value="MMPL_dom"/>
</dbReference>
<comment type="subcellular location">
    <subcellularLocation>
        <location evidence="1">Cell membrane</location>
        <topology evidence="1">Multi-pass membrane protein</topology>
    </subcellularLocation>
</comment>
<dbReference type="Pfam" id="PF03176">
    <property type="entry name" value="MMPL"/>
    <property type="match status" value="2"/>
</dbReference>
<evidence type="ECO:0000313" key="10">
    <source>
        <dbReference type="Proteomes" id="UP000465360"/>
    </source>
</evidence>
<comment type="caution">
    <text evidence="9">The sequence shown here is derived from an EMBL/GenBank/DDBJ whole genome shotgun (WGS) entry which is preliminary data.</text>
</comment>
<evidence type="ECO:0000256" key="4">
    <source>
        <dbReference type="ARBA" id="ARBA00022692"/>
    </source>
</evidence>
<dbReference type="AlphaFoldDB" id="A0A7I9YUS5"/>
<keyword evidence="6 7" id="KW-0472">Membrane</keyword>
<feature type="transmembrane region" description="Helical" evidence="7">
    <location>
        <begin position="375"/>
        <end position="394"/>
    </location>
</feature>
<protein>
    <submittedName>
        <fullName evidence="9">Membrane protein</fullName>
    </submittedName>
</protein>
<feature type="transmembrane region" description="Helical" evidence="7">
    <location>
        <begin position="281"/>
        <end position="302"/>
    </location>
</feature>
<dbReference type="PROSITE" id="PS50156">
    <property type="entry name" value="SSD"/>
    <property type="match status" value="1"/>
</dbReference>
<feature type="transmembrane region" description="Helical" evidence="7">
    <location>
        <begin position="696"/>
        <end position="715"/>
    </location>
</feature>
<evidence type="ECO:0000256" key="5">
    <source>
        <dbReference type="ARBA" id="ARBA00022989"/>
    </source>
</evidence>
<name>A0A7I9YUS5_MYCBU</name>
<evidence type="ECO:0000256" key="6">
    <source>
        <dbReference type="ARBA" id="ARBA00023136"/>
    </source>
</evidence>
<evidence type="ECO:0000256" key="2">
    <source>
        <dbReference type="ARBA" id="ARBA00010157"/>
    </source>
</evidence>
<comment type="similarity">
    <text evidence="2">Belongs to the resistance-nodulation-cell division (RND) (TC 2.A.6) family. MmpL subfamily.</text>
</comment>
<dbReference type="Gene3D" id="1.20.1640.10">
    <property type="entry name" value="Multidrug efflux transporter AcrB transmembrane domain"/>
    <property type="match status" value="2"/>
</dbReference>
<dbReference type="Proteomes" id="UP000465360">
    <property type="component" value="Unassembled WGS sequence"/>
</dbReference>
<dbReference type="InterPro" id="IPR000731">
    <property type="entry name" value="SSD"/>
</dbReference>
<keyword evidence="3" id="KW-1003">Cell membrane</keyword>
<proteinExistence type="inferred from homology"/>
<feature type="transmembrane region" description="Helical" evidence="7">
    <location>
        <begin position="609"/>
        <end position="629"/>
    </location>
</feature>
<dbReference type="RefSeq" id="WP_163716574.1">
    <property type="nucleotide sequence ID" value="NZ_BLKZ01000001.1"/>
</dbReference>
<feature type="transmembrane region" description="Helical" evidence="7">
    <location>
        <begin position="670"/>
        <end position="690"/>
    </location>
</feature>
<dbReference type="SUPFAM" id="SSF82866">
    <property type="entry name" value="Multidrug efflux transporter AcrB transmembrane domain"/>
    <property type="match status" value="2"/>
</dbReference>
<evidence type="ECO:0000259" key="8">
    <source>
        <dbReference type="PROSITE" id="PS50156"/>
    </source>
</evidence>
<gene>
    <name evidence="9" type="primary">mmpL13_3</name>
    <name evidence="9" type="ORF">MBOU_43690</name>
</gene>
<dbReference type="PANTHER" id="PTHR33406:SF11">
    <property type="entry name" value="MEMBRANE PROTEIN SCO6666-RELATED"/>
    <property type="match status" value="1"/>
</dbReference>
<feature type="transmembrane region" description="Helical" evidence="7">
    <location>
        <begin position="544"/>
        <end position="566"/>
    </location>
</feature>
<dbReference type="InterPro" id="IPR050545">
    <property type="entry name" value="Mycobact_MmpL"/>
</dbReference>
<keyword evidence="4 7" id="KW-0812">Transmembrane</keyword>
<reference evidence="9 10" key="1">
    <citation type="journal article" date="2019" name="Emerg. Microbes Infect.">
        <title>Comprehensive subspecies identification of 175 nontuberculous mycobacteria species based on 7547 genomic profiles.</title>
        <authorList>
            <person name="Matsumoto Y."/>
            <person name="Kinjo T."/>
            <person name="Motooka D."/>
            <person name="Nabeya D."/>
            <person name="Jung N."/>
            <person name="Uechi K."/>
            <person name="Horii T."/>
            <person name="Iida T."/>
            <person name="Fujita J."/>
            <person name="Nakamura S."/>
        </authorList>
    </citation>
    <scope>NUCLEOTIDE SEQUENCE [LARGE SCALE GENOMIC DNA]</scope>
    <source>
        <strain evidence="9 10">JCM 30725</strain>
    </source>
</reference>
<sequence length="772" mass="81419">MLGLIARLAIAFPRRIIAVALLVLVGAAVFGVPVAKSLSTGGFQDPNSESARAIDVLTEKFGQSGQKMLVLVTAPGGVTSDQARKVGTDLVSELRRSPLVYDATSPWTDPAAVAELTSRDGKSGLIVVNVKGGENDAQKNAQTLSDEIIHDRDGVTVRAGGAAMEYAQINSQNQDDLLVMELIAIPLSFVVLVWVFGGLLAAALPMALGALAVVGSMTVLRLVTFTTEVSIFALNLSTALGLALAIDYTLLIVSRYRDELAEGVDRDEALIRTMATSGRTVLFSAVTVALSMSATALFPMYFLKSFAYAGVATVAFVAAASVVITPAAIVLLGNRLDALDVRRLIRRVLGRPEPVHKPVEQLFFYRSSKFVMRRWLPLGGAVVAVLILLGLPFFSVKWGFPDDRVLPHSMSAHQVGDELRTNFEHDSATAVPIVISDARGLNPVDLDAYAVALSRVADVSAVSAPGGTFVGGERKGAPTAPTGVAGGSAFVTVSSAAPLFSDASDAQLKRLHEVAGPGGRAVGMAGVAQVNRDSVDAVTHRLPLVLGLMAVITFILLFLLTGSVVLPAKALVLNVLSLTAAFGALVWIFQDGHLGALGTTPSGTLVANMPVLLFCIAFGLSMDYEVFLVSRIREYWLASGAARPARPTPAQAHAANDESVALGVARTGRVITAAALVMSMSFAALIAAHVSFMRMFGLGLTLAVFADATLVRMVLVPAFMHVMGRWNWWAPKPLVWLHERFGISEAGALAERGAVEDPWDEEPIAATVSRGG</sequence>
<keyword evidence="10" id="KW-1185">Reference proteome</keyword>
<feature type="transmembrane region" description="Helical" evidence="7">
    <location>
        <begin position="229"/>
        <end position="253"/>
    </location>
</feature>
<feature type="transmembrane region" description="Helical" evidence="7">
    <location>
        <begin position="308"/>
        <end position="333"/>
    </location>
</feature>
<evidence type="ECO:0000256" key="1">
    <source>
        <dbReference type="ARBA" id="ARBA00004651"/>
    </source>
</evidence>
<feature type="domain" description="SSD" evidence="8">
    <location>
        <begin position="201"/>
        <end position="331"/>
    </location>
</feature>
<accession>A0A7I9YUS5</accession>
<dbReference type="EMBL" id="BLKZ01000001">
    <property type="protein sequence ID" value="GFG92327.1"/>
    <property type="molecule type" value="Genomic_DNA"/>
</dbReference>
<dbReference type="PANTHER" id="PTHR33406">
    <property type="entry name" value="MEMBRANE PROTEIN MJ1562-RELATED"/>
    <property type="match status" value="1"/>
</dbReference>
<evidence type="ECO:0000256" key="3">
    <source>
        <dbReference type="ARBA" id="ARBA00022475"/>
    </source>
</evidence>
<organism evidence="9 10">
    <name type="scientific">Mycobacterium bourgelatii</name>
    <dbReference type="NCBI Taxonomy" id="1273442"/>
    <lineage>
        <taxon>Bacteria</taxon>
        <taxon>Bacillati</taxon>
        <taxon>Actinomycetota</taxon>
        <taxon>Actinomycetes</taxon>
        <taxon>Mycobacteriales</taxon>
        <taxon>Mycobacteriaceae</taxon>
        <taxon>Mycobacterium</taxon>
    </lineage>
</organism>
<evidence type="ECO:0000256" key="7">
    <source>
        <dbReference type="SAM" id="Phobius"/>
    </source>
</evidence>
<evidence type="ECO:0000313" key="9">
    <source>
        <dbReference type="EMBL" id="GFG92327.1"/>
    </source>
</evidence>
<feature type="transmembrane region" description="Helical" evidence="7">
    <location>
        <begin position="571"/>
        <end position="589"/>
    </location>
</feature>